<keyword evidence="2" id="KW-1185">Reference proteome</keyword>
<dbReference type="AlphaFoldDB" id="A0A4Z2IRJ0"/>
<dbReference type="EMBL" id="SRLO01000056">
    <property type="protein sequence ID" value="TNN80228.1"/>
    <property type="molecule type" value="Genomic_DNA"/>
</dbReference>
<evidence type="ECO:0000313" key="2">
    <source>
        <dbReference type="Proteomes" id="UP000314294"/>
    </source>
</evidence>
<evidence type="ECO:0000313" key="1">
    <source>
        <dbReference type="EMBL" id="TNN80228.1"/>
    </source>
</evidence>
<protein>
    <submittedName>
        <fullName evidence="1">Uncharacterized protein</fullName>
    </submittedName>
</protein>
<reference evidence="1 2" key="1">
    <citation type="submission" date="2019-03" db="EMBL/GenBank/DDBJ databases">
        <title>First draft genome of Liparis tanakae, snailfish: a comprehensive survey of snailfish specific genes.</title>
        <authorList>
            <person name="Kim W."/>
            <person name="Song I."/>
            <person name="Jeong J.-H."/>
            <person name="Kim D."/>
            <person name="Kim S."/>
            <person name="Ryu S."/>
            <person name="Song J.Y."/>
            <person name="Lee S.K."/>
        </authorList>
    </citation>
    <scope>NUCLEOTIDE SEQUENCE [LARGE SCALE GENOMIC DNA]</scope>
    <source>
        <tissue evidence="1">Muscle</tissue>
    </source>
</reference>
<accession>A0A4Z2IRJ0</accession>
<dbReference type="Proteomes" id="UP000314294">
    <property type="component" value="Unassembled WGS sequence"/>
</dbReference>
<gene>
    <name evidence="1" type="ORF">EYF80_009553</name>
</gene>
<proteinExistence type="predicted"/>
<comment type="caution">
    <text evidence="1">The sequence shown here is derived from an EMBL/GenBank/DDBJ whole genome shotgun (WGS) entry which is preliminary data.</text>
</comment>
<name>A0A4Z2IRJ0_9TELE</name>
<organism evidence="1 2">
    <name type="scientific">Liparis tanakae</name>
    <name type="common">Tanaka's snailfish</name>
    <dbReference type="NCBI Taxonomy" id="230148"/>
    <lineage>
        <taxon>Eukaryota</taxon>
        <taxon>Metazoa</taxon>
        <taxon>Chordata</taxon>
        <taxon>Craniata</taxon>
        <taxon>Vertebrata</taxon>
        <taxon>Euteleostomi</taxon>
        <taxon>Actinopterygii</taxon>
        <taxon>Neopterygii</taxon>
        <taxon>Teleostei</taxon>
        <taxon>Neoteleostei</taxon>
        <taxon>Acanthomorphata</taxon>
        <taxon>Eupercaria</taxon>
        <taxon>Perciformes</taxon>
        <taxon>Cottioidei</taxon>
        <taxon>Cottales</taxon>
        <taxon>Liparidae</taxon>
        <taxon>Liparis</taxon>
    </lineage>
</organism>
<sequence length="110" mass="12570">MTSSVVYSYHLFSVRLSVWQVNALQTARRQADFIFSRCFWVGGSFTGITVEVRGTDLREKAGHVRCIQKRLKIHTYDCTYTLVIAADLVASLLHLGCRRSFIGKVDRTIR</sequence>